<dbReference type="EMBL" id="JADQUG010000024">
    <property type="protein sequence ID" value="MBG9354348.1"/>
    <property type="molecule type" value="Genomic_DNA"/>
</dbReference>
<comment type="caution">
    <text evidence="1">The sequence shown here is derived from an EMBL/GenBank/DDBJ whole genome shotgun (WGS) entry which is preliminary data.</text>
</comment>
<dbReference type="Proteomes" id="UP000615580">
    <property type="component" value="Unassembled WGS sequence"/>
</dbReference>
<organism evidence="1 2">
    <name type="scientific">Corynebacterium belfantii</name>
    <dbReference type="NCBI Taxonomy" id="2014537"/>
    <lineage>
        <taxon>Bacteria</taxon>
        <taxon>Bacillati</taxon>
        <taxon>Actinomycetota</taxon>
        <taxon>Actinomycetes</taxon>
        <taxon>Mycobacteriales</taxon>
        <taxon>Corynebacteriaceae</taxon>
        <taxon>Corynebacterium</taxon>
    </lineage>
</organism>
<reference evidence="1 2" key="1">
    <citation type="journal article" date="2020" name="J. Clin. Microbiol.">
        <title>Assessing the Genetic Diversity of Austrian Corynebacterium diphtheriae Clinical Isolates, 2011-2019.</title>
        <authorList>
            <person name="Schaeffer J."/>
            <person name="Huhulescu S."/>
            <person name="Stoeger A."/>
            <person name="Allerberger F."/>
            <person name="Ruppitsch W."/>
        </authorList>
    </citation>
    <scope>NUCLEOTIDE SEQUENCE [LARGE SCALE GENOMIC DNA]</scope>
    <source>
        <strain evidence="1 2">04-17</strain>
    </source>
</reference>
<proteinExistence type="predicted"/>
<accession>A0ABS0LCD4</accession>
<evidence type="ECO:0000313" key="2">
    <source>
        <dbReference type="Proteomes" id="UP000615580"/>
    </source>
</evidence>
<gene>
    <name evidence="1" type="ORF">I4J41_06970</name>
</gene>
<dbReference type="RefSeq" id="WP_197690152.1">
    <property type="nucleotide sequence ID" value="NZ_JADQUG010000024.1"/>
</dbReference>
<keyword evidence="2" id="KW-1185">Reference proteome</keyword>
<name>A0ABS0LCD4_9CORY</name>
<protein>
    <submittedName>
        <fullName evidence="1">Uncharacterized protein</fullName>
    </submittedName>
</protein>
<evidence type="ECO:0000313" key="1">
    <source>
        <dbReference type="EMBL" id="MBG9354348.1"/>
    </source>
</evidence>
<sequence length="120" mass="13332">MMRFFITPLVNTVAVTFTAIEGDRMNKIDKTALDLPAPKQLEDDVYRWPATHMRLRNDYSLGVAMEIEDKGGVTVAYGEIYIDVDHNDQLITADDARALGLALLAAADVAEKIHNQGVRD</sequence>